<reference evidence="9" key="1">
    <citation type="submission" date="2025-08" db="UniProtKB">
        <authorList>
            <consortium name="RefSeq"/>
        </authorList>
    </citation>
    <scope>IDENTIFICATION</scope>
    <source>
        <tissue evidence="9">Whole Larva</tissue>
    </source>
</reference>
<feature type="compositionally biased region" description="Basic and acidic residues" evidence="5">
    <location>
        <begin position="1"/>
        <end position="14"/>
    </location>
</feature>
<proteinExistence type="inferred from homology"/>
<dbReference type="InterPro" id="IPR039754">
    <property type="entry name" value="Esf1"/>
</dbReference>
<protein>
    <submittedName>
        <fullName evidence="9">ESF1 homolog</fullName>
    </submittedName>
</protein>
<dbReference type="Proteomes" id="UP000695000">
    <property type="component" value="Unplaced"/>
</dbReference>
<feature type="region of interest" description="Disordered" evidence="5">
    <location>
        <begin position="208"/>
        <end position="232"/>
    </location>
</feature>
<feature type="compositionally biased region" description="Basic and acidic residues" evidence="5">
    <location>
        <begin position="393"/>
        <end position="417"/>
    </location>
</feature>
<dbReference type="Pfam" id="PF08159">
    <property type="entry name" value="NUC153"/>
    <property type="match status" value="1"/>
</dbReference>
<name>A0ABM1MH85_NICVS</name>
<feature type="region of interest" description="Disordered" evidence="5">
    <location>
        <begin position="360"/>
        <end position="569"/>
    </location>
</feature>
<dbReference type="Pfam" id="PF25121">
    <property type="entry name" value="RRM_ESF1"/>
    <property type="match status" value="1"/>
</dbReference>
<feature type="region of interest" description="Disordered" evidence="5">
    <location>
        <begin position="1"/>
        <end position="22"/>
    </location>
</feature>
<feature type="compositionally biased region" description="Basic residues" evidence="5">
    <location>
        <begin position="454"/>
        <end position="466"/>
    </location>
</feature>
<keyword evidence="4" id="KW-0539">Nucleus</keyword>
<feature type="compositionally biased region" description="Acidic residues" evidence="5">
    <location>
        <begin position="220"/>
        <end position="230"/>
    </location>
</feature>
<feature type="region of interest" description="Disordered" evidence="5">
    <location>
        <begin position="608"/>
        <end position="657"/>
    </location>
</feature>
<feature type="compositionally biased region" description="Basic and acidic residues" evidence="5">
    <location>
        <begin position="426"/>
        <end position="443"/>
    </location>
</feature>
<feature type="domain" description="NUC153" evidence="6">
    <location>
        <begin position="576"/>
        <end position="604"/>
    </location>
</feature>
<evidence type="ECO:0000256" key="2">
    <source>
        <dbReference type="ARBA" id="ARBA00009087"/>
    </source>
</evidence>
<feature type="compositionally biased region" description="Acidic residues" evidence="5">
    <location>
        <begin position="380"/>
        <end position="389"/>
    </location>
</feature>
<evidence type="ECO:0000313" key="9">
    <source>
        <dbReference type="RefSeq" id="XP_017773935.1"/>
    </source>
</evidence>
<feature type="compositionally biased region" description="Acidic residues" evidence="5">
    <location>
        <begin position="470"/>
        <end position="487"/>
    </location>
</feature>
<feature type="compositionally biased region" description="Basic and acidic residues" evidence="5">
    <location>
        <begin position="647"/>
        <end position="657"/>
    </location>
</feature>
<dbReference type="PANTHER" id="PTHR12202">
    <property type="entry name" value="ESF1 HOMOLOG"/>
    <property type="match status" value="1"/>
</dbReference>
<gene>
    <name evidence="9" type="primary">LOC108560759</name>
</gene>
<dbReference type="GeneID" id="108560759"/>
<dbReference type="PANTHER" id="PTHR12202:SF0">
    <property type="entry name" value="ESF1 HOMOLOG"/>
    <property type="match status" value="1"/>
</dbReference>
<organism evidence="8 9">
    <name type="scientific">Nicrophorus vespilloides</name>
    <name type="common">Boreal carrion beetle</name>
    <dbReference type="NCBI Taxonomy" id="110193"/>
    <lineage>
        <taxon>Eukaryota</taxon>
        <taxon>Metazoa</taxon>
        <taxon>Ecdysozoa</taxon>
        <taxon>Arthropoda</taxon>
        <taxon>Hexapoda</taxon>
        <taxon>Insecta</taxon>
        <taxon>Pterygota</taxon>
        <taxon>Neoptera</taxon>
        <taxon>Endopterygota</taxon>
        <taxon>Coleoptera</taxon>
        <taxon>Polyphaga</taxon>
        <taxon>Staphyliniformia</taxon>
        <taxon>Silphidae</taxon>
        <taxon>Nicrophorinae</taxon>
        <taxon>Nicrophorus</taxon>
    </lineage>
</organism>
<dbReference type="InterPro" id="IPR012580">
    <property type="entry name" value="NUC153"/>
</dbReference>
<evidence type="ECO:0000256" key="5">
    <source>
        <dbReference type="SAM" id="MobiDB-lite"/>
    </source>
</evidence>
<evidence type="ECO:0000256" key="4">
    <source>
        <dbReference type="ARBA" id="ARBA00023242"/>
    </source>
</evidence>
<evidence type="ECO:0000313" key="8">
    <source>
        <dbReference type="Proteomes" id="UP000695000"/>
    </source>
</evidence>
<feature type="compositionally biased region" description="Acidic residues" evidence="5">
    <location>
        <begin position="67"/>
        <end position="84"/>
    </location>
</feature>
<evidence type="ECO:0000256" key="3">
    <source>
        <dbReference type="ARBA" id="ARBA00023054"/>
    </source>
</evidence>
<evidence type="ECO:0000256" key="1">
    <source>
        <dbReference type="ARBA" id="ARBA00004604"/>
    </source>
</evidence>
<comment type="subcellular location">
    <subcellularLocation>
        <location evidence="1">Nucleus</location>
        <location evidence="1">Nucleolus</location>
    </subcellularLocation>
</comment>
<feature type="compositionally biased region" description="Basic and acidic residues" evidence="5">
    <location>
        <begin position="534"/>
        <end position="551"/>
    </location>
</feature>
<evidence type="ECO:0000259" key="7">
    <source>
        <dbReference type="Pfam" id="PF25121"/>
    </source>
</evidence>
<keyword evidence="8" id="KW-1185">Reference proteome</keyword>
<feature type="domain" description="ESF1 RRM" evidence="7">
    <location>
        <begin position="155"/>
        <end position="301"/>
    </location>
</feature>
<sequence>MDERFKHIATDPKFRRAPRNKKNVKIDKRFQSMFHSKKFKGSAKVDMRGKPINHSVDKDLKKYYEINSDESDSDAEKQEEEDGEAELKVKHKTDKEIPKKIVKKLKDMDVDYARGEGYLYSDSSSDDEESDEEIEEIEHGWGELDADAEETDEVTHRLAACNMDWDRIRAVDLLVLMTSFLPPGGSIISVNIYPSEFGKQRMAEEDIKGPKELVSSNDQYEVDDDDEENEEGSKYHMEKLRQYQLNRLKYYYAVITFDSDNSANKVYTECDGMEYESSATKMDLRFIPDDMTFDDAPKESCDKLPDTSRYEPRFFTTTALQQSKVDLTWDETNQDRKELTEKLAKGKIDDISEADLQNYLASSSGEESEEEKPQEKDNSVDSDDSDMESNENPIDKYKALLAGIEEKEKEKKNRDIGMEISWGIDVQEKTDQLIKKKKEENQDKTPFQEYLDKRNKKRKEKTKLKKQNAQDDDSSEDNDDMPSDIDMNDPYFAEEFDKPEFKKKSKKKIEDNEEDMDEQKQAELELLLLNEGDDEKKHFSLKKIQEQENDKKSKKKKKKSASAAEPVDDFKVNVNDERFSALFTSHHYNIEPTNPHYKKTKAMETLISEKLKRRAGDEEENEAKRHKQDNKKQSAELSVLVKSVKRKAQEFGKKKNK</sequence>
<feature type="region of interest" description="Disordered" evidence="5">
    <location>
        <begin position="67"/>
        <end position="92"/>
    </location>
</feature>
<accession>A0ABM1MH85</accession>
<keyword evidence="3" id="KW-0175">Coiled coil</keyword>
<comment type="similarity">
    <text evidence="2">Belongs to the ESF1 family.</text>
</comment>
<dbReference type="RefSeq" id="XP_017773935.1">
    <property type="nucleotide sequence ID" value="XM_017918446.1"/>
</dbReference>
<dbReference type="InterPro" id="IPR056750">
    <property type="entry name" value="RRM_ESF1"/>
</dbReference>
<evidence type="ECO:0000259" key="6">
    <source>
        <dbReference type="Pfam" id="PF08159"/>
    </source>
</evidence>